<dbReference type="eggNOG" id="KOG1885">
    <property type="taxonomic scope" value="Eukaryota"/>
</dbReference>
<dbReference type="STRING" id="1071380.I2H4X0"/>
<dbReference type="OMA" id="MKWGMPP"/>
<evidence type="ECO:0000256" key="3">
    <source>
        <dbReference type="ARBA" id="ARBA00022840"/>
    </source>
</evidence>
<dbReference type="InterPro" id="IPR004365">
    <property type="entry name" value="NA-bd_OB_tRNA"/>
</dbReference>
<evidence type="ECO:0000259" key="5">
    <source>
        <dbReference type="PROSITE" id="PS50862"/>
    </source>
</evidence>
<dbReference type="InterPro" id="IPR045864">
    <property type="entry name" value="aa-tRNA-synth_II/BPL/LPL"/>
</dbReference>
<protein>
    <recommendedName>
        <fullName evidence="5">Aminoacyl-transfer RNA synthetases class-II family profile domain-containing protein</fullName>
    </recommendedName>
</protein>
<evidence type="ECO:0000313" key="7">
    <source>
        <dbReference type="Proteomes" id="UP000002866"/>
    </source>
</evidence>
<keyword evidence="4" id="KW-0030">Aminoacyl-tRNA synthetase</keyword>
<name>I2H4X0_HENB6</name>
<feature type="domain" description="Aminoacyl-transfer RNA synthetases class-II family profile" evidence="5">
    <location>
        <begin position="201"/>
        <end position="510"/>
    </location>
</feature>
<keyword evidence="3" id="KW-0067">ATP-binding</keyword>
<dbReference type="InterPro" id="IPR006195">
    <property type="entry name" value="aa-tRNA-synth_II"/>
</dbReference>
<dbReference type="PANTHER" id="PTHR42918">
    <property type="entry name" value="LYSYL-TRNA SYNTHETASE"/>
    <property type="match status" value="1"/>
</dbReference>
<evidence type="ECO:0000256" key="2">
    <source>
        <dbReference type="ARBA" id="ARBA00022741"/>
    </source>
</evidence>
<dbReference type="InterPro" id="IPR012340">
    <property type="entry name" value="NA-bd_OB-fold"/>
</dbReference>
<dbReference type="InterPro" id="IPR018149">
    <property type="entry name" value="Lys-tRNA-synth_II_C"/>
</dbReference>
<dbReference type="PROSITE" id="PS50862">
    <property type="entry name" value="AA_TRNA_LIGASE_II"/>
    <property type="match status" value="1"/>
</dbReference>
<dbReference type="GO" id="GO:0070154">
    <property type="term" value="P:mitochondrial lysyl-tRNA aminoacylation"/>
    <property type="evidence" value="ECO:0007669"/>
    <property type="project" value="EnsemblFungi"/>
</dbReference>
<dbReference type="OrthoDB" id="21243at2759"/>
<dbReference type="GO" id="GO:0004824">
    <property type="term" value="F:lysine-tRNA ligase activity"/>
    <property type="evidence" value="ECO:0007669"/>
    <property type="project" value="EnsemblFungi"/>
</dbReference>
<dbReference type="Proteomes" id="UP000002866">
    <property type="component" value="Chromosome 5"/>
</dbReference>
<dbReference type="RefSeq" id="XP_004180941.1">
    <property type="nucleotide sequence ID" value="XM_004180893.1"/>
</dbReference>
<dbReference type="Gene3D" id="3.30.930.10">
    <property type="entry name" value="Bira Bifunctional Protein, Domain 2"/>
    <property type="match status" value="1"/>
</dbReference>
<dbReference type="Gene3D" id="2.40.50.140">
    <property type="entry name" value="Nucleic acid-binding proteins"/>
    <property type="match status" value="1"/>
</dbReference>
<proteinExistence type="predicted"/>
<dbReference type="Pfam" id="PF00152">
    <property type="entry name" value="tRNA-synt_2"/>
    <property type="match status" value="1"/>
</dbReference>
<evidence type="ECO:0000313" key="6">
    <source>
        <dbReference type="EMBL" id="CCH61422.1"/>
    </source>
</evidence>
<reference evidence="6 7" key="1">
    <citation type="journal article" date="2011" name="Proc. Natl. Acad. Sci. U.S.A.">
        <title>Evolutionary erosion of yeast sex chromosomes by mating-type switching accidents.</title>
        <authorList>
            <person name="Gordon J.L."/>
            <person name="Armisen D."/>
            <person name="Proux-Wera E."/>
            <person name="Oheigeartaigh S.S."/>
            <person name="Byrne K.P."/>
            <person name="Wolfe K.H."/>
        </authorList>
    </citation>
    <scope>NUCLEOTIDE SEQUENCE [LARGE SCALE GENOMIC DNA]</scope>
    <source>
        <strain evidence="7">ATCC 34711 / CBS 6284 / DSM 70876 / NBRC 10599 / NRRL Y-10934 / UCD 77-7</strain>
    </source>
</reference>
<organism evidence="6 7">
    <name type="scientific">Henningerozyma blattae (strain ATCC 34711 / CBS 6284 / DSM 70876 / NBRC 10599 / NRRL Y-10934 / UCD 77-7)</name>
    <name type="common">Yeast</name>
    <name type="synonym">Tetrapisispora blattae</name>
    <dbReference type="NCBI Taxonomy" id="1071380"/>
    <lineage>
        <taxon>Eukaryota</taxon>
        <taxon>Fungi</taxon>
        <taxon>Dikarya</taxon>
        <taxon>Ascomycota</taxon>
        <taxon>Saccharomycotina</taxon>
        <taxon>Saccharomycetes</taxon>
        <taxon>Saccharomycetales</taxon>
        <taxon>Saccharomycetaceae</taxon>
        <taxon>Henningerozyma</taxon>
    </lineage>
</organism>
<gene>
    <name evidence="6" type="primary">TBLA0E03680</name>
    <name evidence="6" type="ORF">TBLA_0E03680</name>
</gene>
<dbReference type="SUPFAM" id="SSF55681">
    <property type="entry name" value="Class II aaRS and biotin synthetases"/>
    <property type="match status" value="1"/>
</dbReference>
<dbReference type="InParanoid" id="I2H4X0"/>
<dbReference type="KEGG" id="tbl:TBLA_0E03680"/>
<dbReference type="GO" id="GO:0008033">
    <property type="term" value="P:tRNA processing"/>
    <property type="evidence" value="ECO:0007669"/>
    <property type="project" value="EnsemblFungi"/>
</dbReference>
<evidence type="ECO:0000256" key="4">
    <source>
        <dbReference type="ARBA" id="ARBA00023146"/>
    </source>
</evidence>
<sequence>MFRHVTHHVTRCRHSPAAALATRLAPNLAANWPARYPPLPPSTISVASVLCATKCSQESDTKDTAVQRCQESPFHIAGIISAIRKSSRRLWFIDLTDSHLPASAKIQLMVDYKTQSGLTPNLSPDEFYDQMAQLHKGDSIACSGTPFTNPRGQTGLSLDSLPTLLAPIQSVLPNKLVHKDKINKNKIIAYRVTQDYSTLILRNKLLWALRQFLYTRDFIEVETPILTSIPTSSNASKFITTTNDTSKKNLFLRIAPELMLKRLVISGLPKIFEIGKNFRNEGIDSTHNPEFTTIETYETFKDLPYLIEFTESLWKHLFQHLDLTDHPVYKALQQNNWQFQKVSFLETFQKKTNIDLSTIDLANTADLLDRIPPHDKRKLPPNLNTLPMATILDKLSSFYIESISFTHSHLPTLIYDYPTVLSPLSKHKNGHVANRFEVFINGIEYVNAYEEQNCPQSQLDAFTAQDPTNIDHDFIDAMKLGMPPTVGFGMGIDRFLMLISNTKRIEDVLPLGSLDDL</sequence>
<dbReference type="GeneID" id="14496495"/>
<keyword evidence="2" id="KW-0547">Nucleotide-binding</keyword>
<keyword evidence="7" id="KW-1185">Reference proteome</keyword>
<evidence type="ECO:0000256" key="1">
    <source>
        <dbReference type="ARBA" id="ARBA00022598"/>
    </source>
</evidence>
<keyword evidence="1" id="KW-0436">Ligase</keyword>
<dbReference type="EMBL" id="HE806320">
    <property type="protein sequence ID" value="CCH61422.1"/>
    <property type="molecule type" value="Genomic_DNA"/>
</dbReference>
<dbReference type="FunCoup" id="I2H4X0">
    <property type="interactions" value="108"/>
</dbReference>
<dbReference type="SUPFAM" id="SSF50249">
    <property type="entry name" value="Nucleic acid-binding proteins"/>
    <property type="match status" value="1"/>
</dbReference>
<dbReference type="HOGENOM" id="CLU_008255_6_0_1"/>
<dbReference type="GO" id="GO:0005739">
    <property type="term" value="C:mitochondrion"/>
    <property type="evidence" value="ECO:0007669"/>
    <property type="project" value="EnsemblFungi"/>
</dbReference>
<dbReference type="Pfam" id="PF01336">
    <property type="entry name" value="tRNA_anti-codon"/>
    <property type="match status" value="1"/>
</dbReference>
<dbReference type="GO" id="GO:0000049">
    <property type="term" value="F:tRNA binding"/>
    <property type="evidence" value="ECO:0007669"/>
    <property type="project" value="TreeGrafter"/>
</dbReference>
<dbReference type="PRINTS" id="PR00982">
    <property type="entry name" value="TRNASYNTHLYS"/>
</dbReference>
<accession>I2H4X0</accession>
<dbReference type="PANTHER" id="PTHR42918:SF5">
    <property type="entry name" value="LYSINE--TRNA LIGASE, MITOCHONDRIAL"/>
    <property type="match status" value="1"/>
</dbReference>
<dbReference type="AlphaFoldDB" id="I2H4X0"/>
<dbReference type="GO" id="GO:0005524">
    <property type="term" value="F:ATP binding"/>
    <property type="evidence" value="ECO:0007669"/>
    <property type="project" value="UniProtKB-KW"/>
</dbReference>
<dbReference type="InterPro" id="IPR004364">
    <property type="entry name" value="Aa-tRNA-synt_II"/>
</dbReference>